<dbReference type="EMBL" id="BJYQ01000139">
    <property type="protein sequence ID" value="GEN98075.1"/>
    <property type="molecule type" value="Genomic_DNA"/>
</dbReference>
<comment type="caution">
    <text evidence="1">The sequence shown here is derived from an EMBL/GenBank/DDBJ whole genome shotgun (WGS) entry which is preliminary data.</text>
</comment>
<protein>
    <recommendedName>
        <fullName evidence="3">DUF5085 family protein</fullName>
    </recommendedName>
</protein>
<dbReference type="OrthoDB" id="2339793at2"/>
<gene>
    <name evidence="1" type="ORF">SOL01_19490</name>
</gene>
<proteinExistence type="predicted"/>
<dbReference type="Proteomes" id="UP000321868">
    <property type="component" value="Unassembled WGS sequence"/>
</dbReference>
<organism evidence="1 2">
    <name type="scientific">Streptococcus cristatus</name>
    <dbReference type="NCBI Taxonomy" id="45634"/>
    <lineage>
        <taxon>Bacteria</taxon>
        <taxon>Bacillati</taxon>
        <taxon>Bacillota</taxon>
        <taxon>Bacilli</taxon>
        <taxon>Lactobacillales</taxon>
        <taxon>Streptococcaceae</taxon>
        <taxon>Streptococcus</taxon>
    </lineage>
</organism>
<evidence type="ECO:0000313" key="2">
    <source>
        <dbReference type="Proteomes" id="UP000321868"/>
    </source>
</evidence>
<sequence length="149" mass="17630">MKFKRRQLSLKNAIGFELTIESESSFYSQLKEASEGFKRLMMGDDLYFDGPTYFTYLPSDDIQDILVFTTLGNKLEQVKENTSGIFFQKSLNLITDFYYRHYDQEEAIPYEEIEREISKEGYRLVNIFHVVLDLYGDYVVDLYCEVEKV</sequence>
<dbReference type="AlphaFoldDB" id="A0A512AEG1"/>
<dbReference type="RefSeq" id="WP_015604303.1">
    <property type="nucleotide sequence ID" value="NZ_BJYQ01000139.1"/>
</dbReference>
<name>A0A512AEG1_STRCR</name>
<evidence type="ECO:0000313" key="1">
    <source>
        <dbReference type="EMBL" id="GEN98075.1"/>
    </source>
</evidence>
<reference evidence="1 2" key="1">
    <citation type="submission" date="2019-07" db="EMBL/GenBank/DDBJ databases">
        <title>Whole genome shotgun sequence of Streptococcus oligofermentans NBRC 106105.</title>
        <authorList>
            <person name="Hosoyama A."/>
            <person name="Uohara A."/>
            <person name="Ohji S."/>
            <person name="Ichikawa N."/>
        </authorList>
    </citation>
    <scope>NUCLEOTIDE SEQUENCE [LARGE SCALE GENOMIC DNA]</scope>
    <source>
        <strain evidence="1 2">NBRC 106105</strain>
    </source>
</reference>
<accession>A0A512AEG1</accession>
<evidence type="ECO:0008006" key="3">
    <source>
        <dbReference type="Google" id="ProtNLM"/>
    </source>
</evidence>